<name>A0A0L8FFD0_OCTBM</name>
<reference evidence="1" key="1">
    <citation type="submission" date="2015-07" db="EMBL/GenBank/DDBJ databases">
        <title>MeaNS - Measles Nucleotide Surveillance Program.</title>
        <authorList>
            <person name="Tran T."/>
            <person name="Druce J."/>
        </authorList>
    </citation>
    <scope>NUCLEOTIDE SEQUENCE</scope>
    <source>
        <strain evidence="1">UCB-OBI-ISO-001</strain>
        <tissue evidence="1">Gonad</tissue>
    </source>
</reference>
<dbReference type="AlphaFoldDB" id="A0A0L8FFD0"/>
<sequence>MIFYTCHRSMIFLLSHSEFHHKNQLVHLYFNLNWFLTEFIFHNFTSPTNSSLVLVFFEVYLELYFHKV</sequence>
<organism evidence="1">
    <name type="scientific">Octopus bimaculoides</name>
    <name type="common">California two-spotted octopus</name>
    <dbReference type="NCBI Taxonomy" id="37653"/>
    <lineage>
        <taxon>Eukaryota</taxon>
        <taxon>Metazoa</taxon>
        <taxon>Spiralia</taxon>
        <taxon>Lophotrochozoa</taxon>
        <taxon>Mollusca</taxon>
        <taxon>Cephalopoda</taxon>
        <taxon>Coleoidea</taxon>
        <taxon>Octopodiformes</taxon>
        <taxon>Octopoda</taxon>
        <taxon>Incirrata</taxon>
        <taxon>Octopodidae</taxon>
        <taxon>Octopus</taxon>
    </lineage>
</organism>
<proteinExistence type="predicted"/>
<dbReference type="EMBL" id="KQ433746">
    <property type="protein sequence ID" value="KOF62352.1"/>
    <property type="molecule type" value="Genomic_DNA"/>
</dbReference>
<evidence type="ECO:0000313" key="1">
    <source>
        <dbReference type="EMBL" id="KOF62352.1"/>
    </source>
</evidence>
<gene>
    <name evidence="1" type="ORF">OCBIM_22024012mg</name>
</gene>
<accession>A0A0L8FFD0</accession>
<protein>
    <submittedName>
        <fullName evidence="1">Uncharacterized protein</fullName>
    </submittedName>
</protein>